<keyword evidence="5" id="KW-1185">Reference proteome</keyword>
<dbReference type="InterPro" id="IPR011032">
    <property type="entry name" value="GroES-like_sf"/>
</dbReference>
<keyword evidence="1" id="KW-0521">NADP</keyword>
<proteinExistence type="predicted"/>
<dbReference type="AlphaFoldDB" id="A0A3E1RB64"/>
<name>A0A3E1RB64_9BURK</name>
<dbReference type="GO" id="GO:0070402">
    <property type="term" value="F:NADPH binding"/>
    <property type="evidence" value="ECO:0007669"/>
    <property type="project" value="TreeGrafter"/>
</dbReference>
<dbReference type="InterPro" id="IPR013154">
    <property type="entry name" value="ADH-like_N"/>
</dbReference>
<dbReference type="Gene3D" id="3.40.50.720">
    <property type="entry name" value="NAD(P)-binding Rossmann-like Domain"/>
    <property type="match status" value="1"/>
</dbReference>
<keyword evidence="2" id="KW-0560">Oxidoreductase</keyword>
<dbReference type="SUPFAM" id="SSF50129">
    <property type="entry name" value="GroES-like"/>
    <property type="match status" value="1"/>
</dbReference>
<dbReference type="OrthoDB" id="9787435at2"/>
<dbReference type="Pfam" id="PF08240">
    <property type="entry name" value="ADH_N"/>
    <property type="match status" value="1"/>
</dbReference>
<sequence length="356" mass="37674">MQAMVTTGQGGYDKLEYRTLPLPLLRPGEVLLQVLAAGMNNTDINTRVGWYGATPGVAGGGAEPTSGDAPLGWNGATPFPLIQGADCCGRVVAVAPNVQGQEQVHAYGQLLGQRVLVRSCMRVSGFDAPDTRWLGTDFDGAFAQYLRVPASEVFAVQSDWSDVELASLPCAWGTAENMLQRAGVAAGEQVWVSGASGGVGSAAVQLARRRGAQVTALTSRDKRDAVAALGADRVLCREDGTAAWSQLPPADVVVDNVAGTGFGTWLKLLRRGGRYVSSGAIAGADVALDMRDLYLKDLTLLGCTAWDEVVFPNLIGYVERNEIRPVVAASFALQDMARAQEVFLEKQHTGNIVLVP</sequence>
<dbReference type="InterPro" id="IPR036291">
    <property type="entry name" value="NAD(P)-bd_dom_sf"/>
</dbReference>
<organism evidence="4 5">
    <name type="scientific">Rhodoferax lacus</name>
    <dbReference type="NCBI Taxonomy" id="2184758"/>
    <lineage>
        <taxon>Bacteria</taxon>
        <taxon>Pseudomonadati</taxon>
        <taxon>Pseudomonadota</taxon>
        <taxon>Betaproteobacteria</taxon>
        <taxon>Burkholderiales</taxon>
        <taxon>Comamonadaceae</taxon>
        <taxon>Rhodoferax</taxon>
    </lineage>
</organism>
<protein>
    <submittedName>
        <fullName evidence="4">Alcohol dehydrogenase</fullName>
    </submittedName>
</protein>
<dbReference type="SMART" id="SM00829">
    <property type="entry name" value="PKS_ER"/>
    <property type="match status" value="1"/>
</dbReference>
<dbReference type="Proteomes" id="UP000260665">
    <property type="component" value="Unassembled WGS sequence"/>
</dbReference>
<reference evidence="4 5" key="1">
    <citation type="submission" date="2018-05" db="EMBL/GenBank/DDBJ databases">
        <title>Rhodoferax soyangensis sp.nov., isolated from an oligotrophic freshwater lake.</title>
        <authorList>
            <person name="Park M."/>
        </authorList>
    </citation>
    <scope>NUCLEOTIDE SEQUENCE [LARGE SCALE GENOMIC DNA]</scope>
    <source>
        <strain evidence="4 5">IMCC26218</strain>
    </source>
</reference>
<evidence type="ECO:0000313" key="4">
    <source>
        <dbReference type="EMBL" id="RFO96598.1"/>
    </source>
</evidence>
<evidence type="ECO:0000256" key="1">
    <source>
        <dbReference type="ARBA" id="ARBA00022857"/>
    </source>
</evidence>
<dbReference type="EMBL" id="QFZK01000007">
    <property type="protein sequence ID" value="RFO96598.1"/>
    <property type="molecule type" value="Genomic_DNA"/>
</dbReference>
<dbReference type="PANTHER" id="PTHR48106:SF18">
    <property type="entry name" value="QUINONE OXIDOREDUCTASE PIG3"/>
    <property type="match status" value="1"/>
</dbReference>
<dbReference type="Gene3D" id="3.90.180.10">
    <property type="entry name" value="Medium-chain alcohol dehydrogenases, catalytic domain"/>
    <property type="match status" value="1"/>
</dbReference>
<dbReference type="InterPro" id="IPR020843">
    <property type="entry name" value="ER"/>
</dbReference>
<accession>A0A3E1RB64</accession>
<dbReference type="Pfam" id="PF00107">
    <property type="entry name" value="ADH_zinc_N"/>
    <property type="match status" value="1"/>
</dbReference>
<dbReference type="SUPFAM" id="SSF51735">
    <property type="entry name" value="NAD(P)-binding Rossmann-fold domains"/>
    <property type="match status" value="1"/>
</dbReference>
<evidence type="ECO:0000313" key="5">
    <source>
        <dbReference type="Proteomes" id="UP000260665"/>
    </source>
</evidence>
<dbReference type="InterPro" id="IPR013149">
    <property type="entry name" value="ADH-like_C"/>
</dbReference>
<evidence type="ECO:0000259" key="3">
    <source>
        <dbReference type="SMART" id="SM00829"/>
    </source>
</evidence>
<comment type="caution">
    <text evidence="4">The sequence shown here is derived from an EMBL/GenBank/DDBJ whole genome shotgun (WGS) entry which is preliminary data.</text>
</comment>
<dbReference type="PANTHER" id="PTHR48106">
    <property type="entry name" value="QUINONE OXIDOREDUCTASE PIG3-RELATED"/>
    <property type="match status" value="1"/>
</dbReference>
<dbReference type="GO" id="GO:0016651">
    <property type="term" value="F:oxidoreductase activity, acting on NAD(P)H"/>
    <property type="evidence" value="ECO:0007669"/>
    <property type="project" value="TreeGrafter"/>
</dbReference>
<gene>
    <name evidence="4" type="ORF">DIC66_12550</name>
</gene>
<feature type="domain" description="Enoyl reductase (ER)" evidence="3">
    <location>
        <begin position="10"/>
        <end position="354"/>
    </location>
</feature>
<evidence type="ECO:0000256" key="2">
    <source>
        <dbReference type="ARBA" id="ARBA00023002"/>
    </source>
</evidence>